<name>A0A2U3ENS3_PURLI</name>
<dbReference type="GO" id="GO:0005737">
    <property type="term" value="C:cytoplasm"/>
    <property type="evidence" value="ECO:0007669"/>
    <property type="project" value="TreeGrafter"/>
</dbReference>
<dbReference type="AlphaFoldDB" id="A0A2U3ENS3"/>
<reference evidence="6 7" key="1">
    <citation type="journal article" date="2016" name="Front. Microbiol.">
        <title>Genome and transcriptome sequences reveal the specific parasitism of the nematophagous Purpureocillium lilacinum 36-1.</title>
        <authorList>
            <person name="Xie J."/>
            <person name="Li S."/>
            <person name="Mo C."/>
            <person name="Xiao X."/>
            <person name="Peng D."/>
            <person name="Wang G."/>
            <person name="Xiao Y."/>
        </authorList>
    </citation>
    <scope>NUCLEOTIDE SEQUENCE [LARGE SCALE GENOMIC DNA]</scope>
    <source>
        <strain evidence="6 7">36-1</strain>
    </source>
</reference>
<dbReference type="FunFam" id="3.30.360.10:FF:000017">
    <property type="entry name" value="Oxidoreductase family NAD-binding Rossmann fold"/>
    <property type="match status" value="1"/>
</dbReference>
<accession>A0A2U3ENS3</accession>
<dbReference type="GO" id="GO:0016491">
    <property type="term" value="F:oxidoreductase activity"/>
    <property type="evidence" value="ECO:0007669"/>
    <property type="project" value="UniProtKB-KW"/>
</dbReference>
<dbReference type="PANTHER" id="PTHR42840">
    <property type="entry name" value="NAD(P)-BINDING ROSSMANN-FOLD SUPERFAMILY PROTEIN-RELATED"/>
    <property type="match status" value="1"/>
</dbReference>
<evidence type="ECO:0000259" key="4">
    <source>
        <dbReference type="Pfam" id="PF01408"/>
    </source>
</evidence>
<feature type="domain" description="Gfo/Idh/MocA-like oxidoreductase N-terminal" evidence="4">
    <location>
        <begin position="603"/>
        <end position="720"/>
    </location>
</feature>
<dbReference type="Pfam" id="PF11951">
    <property type="entry name" value="Fungal_trans_2"/>
    <property type="match status" value="1"/>
</dbReference>
<evidence type="ECO:0000256" key="3">
    <source>
        <dbReference type="ARBA" id="ARBA00023242"/>
    </source>
</evidence>
<dbReference type="Pfam" id="PF22725">
    <property type="entry name" value="GFO_IDH_MocA_C3"/>
    <property type="match status" value="1"/>
</dbReference>
<evidence type="ECO:0000313" key="7">
    <source>
        <dbReference type="Proteomes" id="UP000245956"/>
    </source>
</evidence>
<dbReference type="InterPro" id="IPR055170">
    <property type="entry name" value="GFO_IDH_MocA-like_dom"/>
</dbReference>
<dbReference type="EMBL" id="LCWV01000001">
    <property type="protein sequence ID" value="PWI76154.1"/>
    <property type="molecule type" value="Genomic_DNA"/>
</dbReference>
<dbReference type="Proteomes" id="UP000245956">
    <property type="component" value="Unassembled WGS sequence"/>
</dbReference>
<dbReference type="Pfam" id="PF01408">
    <property type="entry name" value="GFO_IDH_MocA"/>
    <property type="match status" value="1"/>
</dbReference>
<evidence type="ECO:0000256" key="2">
    <source>
        <dbReference type="ARBA" id="ARBA00023002"/>
    </source>
</evidence>
<evidence type="ECO:0000256" key="1">
    <source>
        <dbReference type="ARBA" id="ARBA00010928"/>
    </source>
</evidence>
<dbReference type="SUPFAM" id="SSF55347">
    <property type="entry name" value="Glyceraldehyde-3-phosphate dehydrogenase-like, C-terminal domain"/>
    <property type="match status" value="1"/>
</dbReference>
<gene>
    <name evidence="6" type="ORF">PCL_03348</name>
</gene>
<dbReference type="Gene3D" id="3.30.360.10">
    <property type="entry name" value="Dihydrodipicolinate Reductase, domain 2"/>
    <property type="match status" value="1"/>
</dbReference>
<comment type="caution">
    <text evidence="6">The sequence shown here is derived from an EMBL/GenBank/DDBJ whole genome shotgun (WGS) entry which is preliminary data.</text>
</comment>
<sequence>MRLGEPQAPLPVTLGFDADTLHNCKDLEQRRLSKIPSGCKLGWSNSPRHSPLPLDTWREARLMKYYVEYMSSWFDLCDSKQHFAIDVPQRALSCPTLLNAIFALSSRHLSLKGKHFDTWISNHYHEQCLQQLSSISSDSQALRNDDLLAATILLRTLEELEGQFLATRIVMPRPLLTSLRVVPLLGTDNEGHLLGIQVFMTAHGDASTASSLRKAAFWIGLRQEVTMAVASQRPIKTSLNHGFVDLSFGTADDDTWANRVIVHCAKVVQFCFGKDHHSLEEYRALVEYEEGWLCARPSSFLPIAYSEPDPSRGEVFPHILYLNHAIVIGVVHCILAQALLMCYDPMVPRVGPSRMAAQAAREEGIRRQVLLLCGTALSNESTIPAMITASLGIATCGDRLNDEGERKALLDAAALRESPTRYNCNCRICRASAGGILGPDAHLPSEATKWQFHPKDSSCELEDSRSRKLARLGGFPNLAIPLQPPQMMQLTTCRPEGKSGHQTASKPGLSEILANLEVGEVCPDKSGGEARFRVDLGGISVGSAGSVERQLAVPLSVAFRQETRERLRLAQRPNWRAVGRRGTQELAPLSTAAVAVSMPPRKLKIGVAGLGRMGKRHALNFFQSVPRAELVAVSSPDPKEREWAQEHLGASGVGVYEHFDDMLKHAGLEAVCIASATAVHAAQSIAAIDAGKHVLCEKPLATTPEVSQTVVDAAARRPELKVMCGFSRRFDESYRDAYAKMQAGVIGRPCVFRSQTCDMLDPSGFFVAYAEFSGGIFVDCSIHDIDLALWFFGEDGESKVRSVSAVGITAVEPGLRKYNDRDNAVGLIEFTDGRIVHLYCSRMMAAGQEDTTEVIGTKGKLGVNTIPVANLVRVYEPTGIRHEVPKNYWDRFKNAFTQEAIEFSDCCLDDTPVPVKLETAVSAVRIGAALQESMITGQKIWFNNGKRVERSQL</sequence>
<keyword evidence="3" id="KW-0539">Nucleus</keyword>
<proteinExistence type="inferred from homology"/>
<protein>
    <submittedName>
        <fullName evidence="6">NAD binding Rossmann fold oxidoreductase</fullName>
    </submittedName>
</protein>
<dbReference type="Gene3D" id="3.40.50.720">
    <property type="entry name" value="NAD(P)-binding Rossmann-like Domain"/>
    <property type="match status" value="1"/>
</dbReference>
<dbReference type="InterPro" id="IPR021858">
    <property type="entry name" value="Fun_TF"/>
</dbReference>
<dbReference type="InterPro" id="IPR000683">
    <property type="entry name" value="Gfo/Idh/MocA-like_OxRdtase_N"/>
</dbReference>
<comment type="similarity">
    <text evidence="1">Belongs to the Gfo/Idh/MocA family.</text>
</comment>
<dbReference type="PANTHER" id="PTHR42840:SF3">
    <property type="entry name" value="BINDING ROSSMANN FOLD OXIDOREDUCTASE, PUTATIVE (AFU_ORTHOLOGUE AFUA_2G10240)-RELATED"/>
    <property type="match status" value="1"/>
</dbReference>
<dbReference type="GO" id="GO:0000166">
    <property type="term" value="F:nucleotide binding"/>
    <property type="evidence" value="ECO:0007669"/>
    <property type="project" value="InterPro"/>
</dbReference>
<evidence type="ECO:0000259" key="5">
    <source>
        <dbReference type="Pfam" id="PF22725"/>
    </source>
</evidence>
<dbReference type="GO" id="GO:0006740">
    <property type="term" value="P:NADPH regeneration"/>
    <property type="evidence" value="ECO:0007669"/>
    <property type="project" value="TreeGrafter"/>
</dbReference>
<evidence type="ECO:0000313" key="6">
    <source>
        <dbReference type="EMBL" id="PWI76154.1"/>
    </source>
</evidence>
<dbReference type="InterPro" id="IPR036291">
    <property type="entry name" value="NAD(P)-bd_dom_sf"/>
</dbReference>
<feature type="domain" description="GFO/IDH/MocA-like oxidoreductase" evidence="5">
    <location>
        <begin position="734"/>
        <end position="861"/>
    </location>
</feature>
<organism evidence="6 7">
    <name type="scientific">Purpureocillium lilacinum</name>
    <name type="common">Paecilomyces lilacinus</name>
    <dbReference type="NCBI Taxonomy" id="33203"/>
    <lineage>
        <taxon>Eukaryota</taxon>
        <taxon>Fungi</taxon>
        <taxon>Dikarya</taxon>
        <taxon>Ascomycota</taxon>
        <taxon>Pezizomycotina</taxon>
        <taxon>Sordariomycetes</taxon>
        <taxon>Hypocreomycetidae</taxon>
        <taxon>Hypocreales</taxon>
        <taxon>Ophiocordycipitaceae</taxon>
        <taxon>Purpureocillium</taxon>
    </lineage>
</organism>
<dbReference type="SUPFAM" id="SSF51735">
    <property type="entry name" value="NAD(P)-binding Rossmann-fold domains"/>
    <property type="match status" value="1"/>
</dbReference>
<keyword evidence="2" id="KW-0560">Oxidoreductase</keyword>